<dbReference type="Gene3D" id="3.40.1620.60">
    <property type="match status" value="1"/>
</dbReference>
<dbReference type="AlphaFoldDB" id="A0A1B0GN96"/>
<evidence type="ECO:0000256" key="7">
    <source>
        <dbReference type="ARBA" id="ARBA00023180"/>
    </source>
</evidence>
<dbReference type="Pfam" id="PF00090">
    <property type="entry name" value="TSP_1"/>
    <property type="match status" value="1"/>
</dbReference>
<dbReference type="EMBL" id="AJVK01013086">
    <property type="status" value="NOT_ANNOTATED_CDS"/>
    <property type="molecule type" value="Genomic_DNA"/>
</dbReference>
<evidence type="ECO:0000313" key="9">
    <source>
        <dbReference type="EnsemblMetazoa" id="PPAI004460-PA"/>
    </source>
</evidence>
<dbReference type="VEuPathDB" id="VectorBase:PPAPM1_008033"/>
<dbReference type="PANTHER" id="PTHR13723">
    <property type="entry name" value="ADAMTS A DISINTEGRIN AND METALLOPROTEASE WITH THROMBOSPONDIN MOTIFS PROTEASE"/>
    <property type="match status" value="1"/>
</dbReference>
<dbReference type="GO" id="GO:0031012">
    <property type="term" value="C:extracellular matrix"/>
    <property type="evidence" value="ECO:0007669"/>
    <property type="project" value="TreeGrafter"/>
</dbReference>
<keyword evidence="5" id="KW-0862">Zinc</keyword>
<name>A0A1B0GN96_PHLPP</name>
<dbReference type="GO" id="GO:0006508">
    <property type="term" value="P:proteolysis"/>
    <property type="evidence" value="ECO:0007669"/>
    <property type="project" value="TreeGrafter"/>
</dbReference>
<dbReference type="VEuPathDB" id="VectorBase:PPAI004460"/>
<dbReference type="InterPro" id="IPR000884">
    <property type="entry name" value="TSP1_rpt"/>
</dbReference>
<keyword evidence="2" id="KW-0964">Secreted</keyword>
<keyword evidence="10" id="KW-1185">Reference proteome</keyword>
<keyword evidence="3" id="KW-0479">Metal-binding</keyword>
<dbReference type="FunFam" id="2.20.100.10:FF:000006">
    <property type="entry name" value="A disintegrin and metalloproteinase with thrombospondin motifs 1"/>
    <property type="match status" value="1"/>
</dbReference>
<keyword evidence="4" id="KW-0378">Hydrolase</keyword>
<proteinExistence type="predicted"/>
<sequence>MKPVCNSLWCTAGATDVEGCRTQAMPWADGTKCGENQWCQKAQCVHRNRSALKPVDGGWGPWSSYSECSRSCGGGVHAITRECNNPEPTNGGKYCVGERKHYESCNTHNCPVGTPDAREEQCRELDNDNFDIVGIPKNVKWIPKYG</sequence>
<dbReference type="EnsemblMetazoa" id="PPAI004460-RA">
    <property type="protein sequence ID" value="PPAI004460-PA"/>
    <property type="gene ID" value="PPAI004460"/>
</dbReference>
<keyword evidence="7" id="KW-0325">Glycoprotein</keyword>
<evidence type="ECO:0000256" key="4">
    <source>
        <dbReference type="ARBA" id="ARBA00022801"/>
    </source>
</evidence>
<dbReference type="InterPro" id="IPR036383">
    <property type="entry name" value="TSP1_rpt_sf"/>
</dbReference>
<dbReference type="SUPFAM" id="SSF82895">
    <property type="entry name" value="TSP-1 type 1 repeat"/>
    <property type="match status" value="1"/>
</dbReference>
<dbReference type="PANTHER" id="PTHR13723:SF278">
    <property type="entry name" value="ADAM METALLOPEPTIDASE WITH THROMBOSPONDIN TYPE 1 MOTIF A, ISOFORM B"/>
    <property type="match status" value="1"/>
</dbReference>
<dbReference type="SMART" id="SM00209">
    <property type="entry name" value="TSP1"/>
    <property type="match status" value="1"/>
</dbReference>
<feature type="domain" description="ADAMTS cysteine-rich" evidence="8">
    <location>
        <begin position="3"/>
        <end position="45"/>
    </location>
</feature>
<evidence type="ECO:0000256" key="6">
    <source>
        <dbReference type="ARBA" id="ARBA00023157"/>
    </source>
</evidence>
<keyword evidence="6" id="KW-1015">Disulfide bond</keyword>
<dbReference type="Proteomes" id="UP000092462">
    <property type="component" value="Unassembled WGS sequence"/>
</dbReference>
<organism evidence="9 10">
    <name type="scientific">Phlebotomus papatasi</name>
    <name type="common">Sandfly</name>
    <dbReference type="NCBI Taxonomy" id="29031"/>
    <lineage>
        <taxon>Eukaryota</taxon>
        <taxon>Metazoa</taxon>
        <taxon>Ecdysozoa</taxon>
        <taxon>Arthropoda</taxon>
        <taxon>Hexapoda</taxon>
        <taxon>Insecta</taxon>
        <taxon>Pterygota</taxon>
        <taxon>Neoptera</taxon>
        <taxon>Endopterygota</taxon>
        <taxon>Diptera</taxon>
        <taxon>Nematocera</taxon>
        <taxon>Psychodoidea</taxon>
        <taxon>Psychodidae</taxon>
        <taxon>Phlebotomus</taxon>
        <taxon>Phlebotomus</taxon>
    </lineage>
</organism>
<dbReference type="GO" id="GO:0046872">
    <property type="term" value="F:metal ion binding"/>
    <property type="evidence" value="ECO:0007669"/>
    <property type="project" value="UniProtKB-KW"/>
</dbReference>
<evidence type="ECO:0000259" key="8">
    <source>
        <dbReference type="Pfam" id="PF17771"/>
    </source>
</evidence>
<dbReference type="GO" id="GO:0004222">
    <property type="term" value="F:metalloendopeptidase activity"/>
    <property type="evidence" value="ECO:0007669"/>
    <property type="project" value="TreeGrafter"/>
</dbReference>
<reference evidence="9" key="1">
    <citation type="submission" date="2022-08" db="UniProtKB">
        <authorList>
            <consortium name="EnsemblMetazoa"/>
        </authorList>
    </citation>
    <scope>IDENTIFICATION</scope>
    <source>
        <strain evidence="9">Israel</strain>
    </source>
</reference>
<dbReference type="Gene3D" id="2.20.100.10">
    <property type="entry name" value="Thrombospondin type-1 (TSP1) repeat"/>
    <property type="match status" value="1"/>
</dbReference>
<dbReference type="GO" id="GO:0005576">
    <property type="term" value="C:extracellular region"/>
    <property type="evidence" value="ECO:0007669"/>
    <property type="project" value="UniProtKB-SubCell"/>
</dbReference>
<evidence type="ECO:0000313" key="10">
    <source>
        <dbReference type="Proteomes" id="UP000092462"/>
    </source>
</evidence>
<dbReference type="PROSITE" id="PS50092">
    <property type="entry name" value="TSP1"/>
    <property type="match status" value="1"/>
</dbReference>
<dbReference type="PRINTS" id="PR01705">
    <property type="entry name" value="TSP1REPEAT"/>
</dbReference>
<evidence type="ECO:0000256" key="3">
    <source>
        <dbReference type="ARBA" id="ARBA00022723"/>
    </source>
</evidence>
<dbReference type="InterPro" id="IPR050439">
    <property type="entry name" value="ADAMTS_ADAMTS-like"/>
</dbReference>
<evidence type="ECO:0000256" key="1">
    <source>
        <dbReference type="ARBA" id="ARBA00004613"/>
    </source>
</evidence>
<comment type="subcellular location">
    <subcellularLocation>
        <location evidence="1">Secreted</location>
    </subcellularLocation>
</comment>
<accession>A0A1B0GN96</accession>
<protein>
    <recommendedName>
        <fullName evidence="8">ADAMTS cysteine-rich domain-containing protein</fullName>
    </recommendedName>
</protein>
<evidence type="ECO:0000256" key="5">
    <source>
        <dbReference type="ARBA" id="ARBA00022833"/>
    </source>
</evidence>
<dbReference type="InterPro" id="IPR041645">
    <property type="entry name" value="ADAMTS_CR_2"/>
</dbReference>
<dbReference type="Pfam" id="PF17771">
    <property type="entry name" value="ADAMTS_CR_2"/>
    <property type="match status" value="1"/>
</dbReference>
<evidence type="ECO:0000256" key="2">
    <source>
        <dbReference type="ARBA" id="ARBA00022525"/>
    </source>
</evidence>
<dbReference type="GO" id="GO:0030198">
    <property type="term" value="P:extracellular matrix organization"/>
    <property type="evidence" value="ECO:0007669"/>
    <property type="project" value="TreeGrafter"/>
</dbReference>